<dbReference type="RefSeq" id="WP_304994198.1">
    <property type="nucleotide sequence ID" value="NZ_CP101717.1"/>
</dbReference>
<dbReference type="EMBL" id="CP101717">
    <property type="protein sequence ID" value="WLD56913.1"/>
    <property type="molecule type" value="Genomic_DNA"/>
</dbReference>
<organism evidence="1">
    <name type="scientific">Salinispirillum sp. LH 10-3-1</name>
    <dbReference type="NCBI Taxonomy" id="2952525"/>
    <lineage>
        <taxon>Bacteria</taxon>
        <taxon>Pseudomonadati</taxon>
        <taxon>Pseudomonadota</taxon>
        <taxon>Gammaproteobacteria</taxon>
        <taxon>Oceanospirillales</taxon>
        <taxon>Saccharospirillaceae</taxon>
        <taxon>Salinispirillum</taxon>
    </lineage>
</organism>
<proteinExistence type="predicted"/>
<protein>
    <submittedName>
        <fullName evidence="1">Uncharacterized protein</fullName>
    </submittedName>
</protein>
<gene>
    <name evidence="1" type="ORF">NFC81_09230</name>
</gene>
<evidence type="ECO:0000313" key="1">
    <source>
        <dbReference type="EMBL" id="WLD56913.1"/>
    </source>
</evidence>
<dbReference type="AlphaFoldDB" id="A0AB38YC21"/>
<name>A0AB38YC21_9GAMM</name>
<sequence>MTKQLTISSGITIADVRAIRSSTSYQQRMAAAASYIPSEGEIKAISMRLFRELTCGRMINNGEGVQVSLADVLDDEDGYESLVAFYRGTGSKEEISNLVMKACLRMTTPVIREELRQRIESEEIAKHQRLKSIAKIGEVAA</sequence>
<reference evidence="1" key="1">
    <citation type="submission" date="2022-07" db="EMBL/GenBank/DDBJ databases">
        <title>Complete genome sequence of Salinispirillum sp. LH10-3-1 capable of multiple carbohydrate inversion isolated from a soda lake.</title>
        <authorList>
            <person name="Liu J."/>
            <person name="Zhai Y."/>
            <person name="Zhang H."/>
            <person name="Yang H."/>
            <person name="Qu J."/>
            <person name="Li J."/>
        </authorList>
    </citation>
    <scope>NUCLEOTIDE SEQUENCE</scope>
    <source>
        <strain evidence="1">LH 10-3-1</strain>
    </source>
</reference>
<accession>A0AB38YC21</accession>